<organism evidence="1">
    <name type="scientific">Lepeophtheirus salmonis</name>
    <name type="common">Salmon louse</name>
    <name type="synonym">Caligus salmonis</name>
    <dbReference type="NCBI Taxonomy" id="72036"/>
    <lineage>
        <taxon>Eukaryota</taxon>
        <taxon>Metazoa</taxon>
        <taxon>Ecdysozoa</taxon>
        <taxon>Arthropoda</taxon>
        <taxon>Crustacea</taxon>
        <taxon>Multicrustacea</taxon>
        <taxon>Hexanauplia</taxon>
        <taxon>Copepoda</taxon>
        <taxon>Siphonostomatoida</taxon>
        <taxon>Caligidae</taxon>
        <taxon>Lepeophtheirus</taxon>
    </lineage>
</organism>
<dbReference type="AlphaFoldDB" id="A0A0K2UKY3"/>
<accession>A0A0K2UKY3</accession>
<reference evidence="1" key="1">
    <citation type="submission" date="2014-05" db="EMBL/GenBank/DDBJ databases">
        <authorList>
            <person name="Chronopoulou M."/>
        </authorList>
    </citation>
    <scope>NUCLEOTIDE SEQUENCE</scope>
    <source>
        <tissue evidence="1">Whole organism</tissue>
    </source>
</reference>
<dbReference type="EMBL" id="HACA01021537">
    <property type="protein sequence ID" value="CDW38898.1"/>
    <property type="molecule type" value="Transcribed_RNA"/>
</dbReference>
<evidence type="ECO:0000313" key="1">
    <source>
        <dbReference type="EMBL" id="CDW38898.1"/>
    </source>
</evidence>
<sequence length="18" mass="2262">MLEFGLDPDKRWVEIRKE</sequence>
<protein>
    <submittedName>
        <fullName evidence="1">Uncharacterized protein</fullName>
    </submittedName>
</protein>
<proteinExistence type="predicted"/>
<name>A0A0K2UKY3_LEPSM</name>